<evidence type="ECO:0000313" key="1">
    <source>
        <dbReference type="EMBL" id="MBD2702896.1"/>
    </source>
</evidence>
<dbReference type="InterPro" id="IPR042038">
    <property type="entry name" value="MukE_N"/>
</dbReference>
<dbReference type="RefSeq" id="WP_190888746.1">
    <property type="nucleotide sequence ID" value="NZ_JACWZY010000018.1"/>
</dbReference>
<dbReference type="AlphaFoldDB" id="A0A927ARV9"/>
<gene>
    <name evidence="1" type="ORF">IC229_19775</name>
</gene>
<dbReference type="Gene3D" id="1.10.10.2250">
    <property type="match status" value="1"/>
</dbReference>
<keyword evidence="2" id="KW-1185">Reference proteome</keyword>
<dbReference type="Proteomes" id="UP000598820">
    <property type="component" value="Unassembled WGS sequence"/>
</dbReference>
<sequence>MENDNTENVGYSFLESDHSQQVFSKLDYALKDGIHIQRQGSDPELYAYLKKYEDSLQRYYRNLFGVRLEKRGEDDQLYYYLDYHSADQSSIPENHKRQVKNEYIIIGLIVYKIIYFAGNLELSSVSELKKKITLDYEEYENGLLRLIAKSSEKAKLQADDVEIDNMVDSALNQFVRLGWMERNSDYFEPLPSFQRLLYVYEDVIQNIDQIIARY</sequence>
<protein>
    <submittedName>
        <fullName evidence="1">Uncharacterized protein</fullName>
    </submittedName>
</protein>
<organism evidence="1 2">
    <name type="scientific">Spirosoma profusum</name>
    <dbReference type="NCBI Taxonomy" id="2771354"/>
    <lineage>
        <taxon>Bacteria</taxon>
        <taxon>Pseudomonadati</taxon>
        <taxon>Bacteroidota</taxon>
        <taxon>Cytophagia</taxon>
        <taxon>Cytophagales</taxon>
        <taxon>Cytophagaceae</taxon>
        <taxon>Spirosoma</taxon>
    </lineage>
</organism>
<dbReference type="EMBL" id="JACWZY010000018">
    <property type="protein sequence ID" value="MBD2702896.1"/>
    <property type="molecule type" value="Genomic_DNA"/>
</dbReference>
<reference evidence="1" key="1">
    <citation type="submission" date="2020-09" db="EMBL/GenBank/DDBJ databases">
        <authorList>
            <person name="Kim M.K."/>
        </authorList>
    </citation>
    <scope>NUCLEOTIDE SEQUENCE</scope>
    <source>
        <strain evidence="1">BT702</strain>
    </source>
</reference>
<dbReference type="InterPro" id="IPR053841">
    <property type="entry name" value="MksE"/>
</dbReference>
<proteinExistence type="predicted"/>
<accession>A0A927ARV9</accession>
<comment type="caution">
    <text evidence="1">The sequence shown here is derived from an EMBL/GenBank/DDBJ whole genome shotgun (WGS) entry which is preliminary data.</text>
</comment>
<dbReference type="Pfam" id="PF21980">
    <property type="entry name" value="MksE"/>
    <property type="match status" value="1"/>
</dbReference>
<name>A0A927ARV9_9BACT</name>
<evidence type="ECO:0000313" key="2">
    <source>
        <dbReference type="Proteomes" id="UP000598820"/>
    </source>
</evidence>